<sequence>MDPKEEPSAEFHGHIMATENSDTMAVQRKRARRVSFAETTSIRLFNRDEESDETPLIETARIRDDSPGEIGFGRHPEPNMDFGGLDGGNDNNNNEDEEMEMHRMFLRPISSPSPGGSTFGSASSNDEDNFFGPVSSNFIKPGRLSDSAASDDHHDVTMDSTAFSMHYRSLARSESGLDLKTPTTGQLFFEEKAPMNANIGSSMTLTVGTKPILISSTPDAEVSGNHNSSNMSLVGENPNKYDFEKLSPRLDALLAESKKDLHHVSVTDDIIALSSPKPKEAEILPSVDRGDNFINSSDYPREETPRIDPLDVLNEGKSAAHVEVGKANGHHGTFSCAISPEKRSSNLLDAAASNEDNDIPIKSPLSKVEQWELSSPLAQSASFLRNGYAEHQETETSIQKSISKLELLERSAFSSAFSAKADNSLIRTLDFFKSPHHGSPMGNNRHISGINFLEDSVTKEKLTCVHQNEERSYASSIDRAMSVTPNHISGEAFLDEHLGRVVGGKSPNELRANSISRNQTKFGGTISSPSKITWSGSKLMLNLFASKQSDEDALMTETESLLAEITSGSLTPKFVSSPDSRLGKKLSGLPGPQSTPKHRFEDNLPGRDPRADSDDIVSPSACRDLDEPRFQKNMVESSTTSPLKKKLDNEQSGIHSPKTTQLIGRRERFSASKRNVELLLKDTQHRNEMTLTQRSPKLQKGGNCYSEAILHPNEGGTTLIVQERKQCTDVFSKFSEDIKNLVSGSADRLSSKKIYALEDVLVHQQRSKVYEMLHSGVMPQIWTADHDFQQKLAEMKSLMNQVVYEKAKLQLKHVKKERLLKRLQLLSSRIEESQNLREDIASQPSQICATNVVVDVVGDRTLSVNLRKGHEPGRVLFDMTYGNKVLMEQQAGQEKLTAMRQTLDTLNRKVSNLTRTFHTSCKIKSEPSSAETIALVNKHLAKKTSCRLIRLEMQMWVVHSLDSTSGQHNVILNYLDFIIQSIEIIIGPAPSVSSSFKLNEANILKNFPNMDACIAFAFVFVCNAEAAHRYIGAKTLPQETQVTCSLLGTLLDVVEEVQLAQMEFHNLTRSSFCSPSVERLDLLLCFFNFTSGKKVNFTLDMSCLKRGIYPSEVIPLQLASPVDSENSSSRDPIFDEIKETVKGVKTGYLRILQLCKCVSQVVQASTS</sequence>
<protein>
    <recommendedName>
        <fullName evidence="2">Knl1 C-terminal RWD domain-containing protein</fullName>
    </recommendedName>
</protein>
<gene>
    <name evidence="3" type="ORF">CASFOL_011330</name>
</gene>
<feature type="compositionally biased region" description="Low complexity" evidence="1">
    <location>
        <begin position="79"/>
        <end position="92"/>
    </location>
</feature>
<evidence type="ECO:0000256" key="1">
    <source>
        <dbReference type="SAM" id="MobiDB-lite"/>
    </source>
</evidence>
<feature type="region of interest" description="Disordered" evidence="1">
    <location>
        <begin position="570"/>
        <end position="656"/>
    </location>
</feature>
<feature type="compositionally biased region" description="Basic and acidic residues" evidence="1">
    <location>
        <begin position="598"/>
        <end position="613"/>
    </location>
</feature>
<keyword evidence="4" id="KW-1185">Reference proteome</keyword>
<dbReference type="AlphaFoldDB" id="A0ABD3DZ57"/>
<accession>A0ABD3DZ57</accession>
<dbReference type="PANTHER" id="PTHR35707:SF1">
    <property type="entry name" value="SPC7 KINETOCHORE PROTEIN DOMAIN-CONTAINING PROTEIN"/>
    <property type="match status" value="1"/>
</dbReference>
<comment type="caution">
    <text evidence="3">The sequence shown here is derived from an EMBL/GenBank/DDBJ whole genome shotgun (WGS) entry which is preliminary data.</text>
</comment>
<proteinExistence type="predicted"/>
<dbReference type="Pfam" id="PF18210">
    <property type="entry name" value="Knl1_RWD_C"/>
    <property type="match status" value="1"/>
</dbReference>
<dbReference type="PANTHER" id="PTHR35707">
    <property type="entry name" value="OS06G0608100 PROTEIN"/>
    <property type="match status" value="1"/>
</dbReference>
<feature type="compositionally biased region" description="Basic and acidic residues" evidence="1">
    <location>
        <begin position="64"/>
        <end position="78"/>
    </location>
</feature>
<organism evidence="3 4">
    <name type="scientific">Castilleja foliolosa</name>
    <dbReference type="NCBI Taxonomy" id="1961234"/>
    <lineage>
        <taxon>Eukaryota</taxon>
        <taxon>Viridiplantae</taxon>
        <taxon>Streptophyta</taxon>
        <taxon>Embryophyta</taxon>
        <taxon>Tracheophyta</taxon>
        <taxon>Spermatophyta</taxon>
        <taxon>Magnoliopsida</taxon>
        <taxon>eudicotyledons</taxon>
        <taxon>Gunneridae</taxon>
        <taxon>Pentapetalae</taxon>
        <taxon>asterids</taxon>
        <taxon>lamiids</taxon>
        <taxon>Lamiales</taxon>
        <taxon>Orobanchaceae</taxon>
        <taxon>Pedicularideae</taxon>
        <taxon>Castillejinae</taxon>
        <taxon>Castilleja</taxon>
    </lineage>
</organism>
<evidence type="ECO:0000313" key="3">
    <source>
        <dbReference type="EMBL" id="KAL3646150.1"/>
    </source>
</evidence>
<name>A0ABD3DZ57_9LAMI</name>
<feature type="domain" description="Knl1 C-terminal RWD" evidence="2">
    <location>
        <begin position="899"/>
        <end position="1053"/>
    </location>
</feature>
<dbReference type="InterPro" id="IPR040850">
    <property type="entry name" value="Knl1_RWD_C"/>
</dbReference>
<feature type="region of interest" description="Disordered" evidence="1">
    <location>
        <begin position="64"/>
        <end position="95"/>
    </location>
</feature>
<dbReference type="Proteomes" id="UP001632038">
    <property type="component" value="Unassembled WGS sequence"/>
</dbReference>
<evidence type="ECO:0000259" key="2">
    <source>
        <dbReference type="Pfam" id="PF18210"/>
    </source>
</evidence>
<dbReference type="EMBL" id="JAVIJP010000013">
    <property type="protein sequence ID" value="KAL3646150.1"/>
    <property type="molecule type" value="Genomic_DNA"/>
</dbReference>
<evidence type="ECO:0000313" key="4">
    <source>
        <dbReference type="Proteomes" id="UP001632038"/>
    </source>
</evidence>
<reference evidence="4" key="1">
    <citation type="journal article" date="2024" name="IScience">
        <title>Strigolactones Initiate the Formation of Haustorium-like Structures in Castilleja.</title>
        <authorList>
            <person name="Buerger M."/>
            <person name="Peterson D."/>
            <person name="Chory J."/>
        </authorList>
    </citation>
    <scope>NUCLEOTIDE SEQUENCE [LARGE SCALE GENOMIC DNA]</scope>
</reference>